<dbReference type="EMBL" id="BGPR01001257">
    <property type="protein sequence ID" value="GBM49458.1"/>
    <property type="molecule type" value="Genomic_DNA"/>
</dbReference>
<gene>
    <name evidence="1" type="ORF">AVEN_15616_1</name>
</gene>
<evidence type="ECO:0000313" key="1">
    <source>
        <dbReference type="EMBL" id="GBM49458.1"/>
    </source>
</evidence>
<dbReference type="Proteomes" id="UP000499080">
    <property type="component" value="Unassembled WGS sequence"/>
</dbReference>
<dbReference type="AlphaFoldDB" id="A0A4Y2GA30"/>
<keyword evidence="2" id="KW-1185">Reference proteome</keyword>
<protein>
    <submittedName>
        <fullName evidence="1">Uncharacterized protein</fullName>
    </submittedName>
</protein>
<reference evidence="1 2" key="1">
    <citation type="journal article" date="2019" name="Sci. Rep.">
        <title>Orb-weaving spider Araneus ventricosus genome elucidates the spidroin gene catalogue.</title>
        <authorList>
            <person name="Kono N."/>
            <person name="Nakamura H."/>
            <person name="Ohtoshi R."/>
            <person name="Moran D.A.P."/>
            <person name="Shinohara A."/>
            <person name="Yoshida Y."/>
            <person name="Fujiwara M."/>
            <person name="Mori M."/>
            <person name="Tomita M."/>
            <person name="Arakawa K."/>
        </authorList>
    </citation>
    <scope>NUCLEOTIDE SEQUENCE [LARGE SCALE GENOMIC DNA]</scope>
</reference>
<accession>A0A4Y2GA30</accession>
<sequence length="112" mass="13070">MIGCLFYRESRSHPRFYCPLWSRLSNLANRLEYVQREKFSGTVHGRSEMTFSDEDEEIGILKRKRYSGQKVCKARMKEESFQLHNQGCLMHWANWAVAQGATDPNAPKNLPC</sequence>
<organism evidence="1 2">
    <name type="scientific">Araneus ventricosus</name>
    <name type="common">Orbweaver spider</name>
    <name type="synonym">Epeira ventricosa</name>
    <dbReference type="NCBI Taxonomy" id="182803"/>
    <lineage>
        <taxon>Eukaryota</taxon>
        <taxon>Metazoa</taxon>
        <taxon>Ecdysozoa</taxon>
        <taxon>Arthropoda</taxon>
        <taxon>Chelicerata</taxon>
        <taxon>Arachnida</taxon>
        <taxon>Araneae</taxon>
        <taxon>Araneomorphae</taxon>
        <taxon>Entelegynae</taxon>
        <taxon>Araneoidea</taxon>
        <taxon>Araneidae</taxon>
        <taxon>Araneus</taxon>
    </lineage>
</organism>
<proteinExistence type="predicted"/>
<evidence type="ECO:0000313" key="2">
    <source>
        <dbReference type="Proteomes" id="UP000499080"/>
    </source>
</evidence>
<name>A0A4Y2GA30_ARAVE</name>
<comment type="caution">
    <text evidence="1">The sequence shown here is derived from an EMBL/GenBank/DDBJ whole genome shotgun (WGS) entry which is preliminary data.</text>
</comment>